<accession>A0A438G0X9</accession>
<dbReference type="Proteomes" id="UP000288805">
    <property type="component" value="Unassembled WGS sequence"/>
</dbReference>
<comment type="caution">
    <text evidence="1">The sequence shown here is derived from an EMBL/GenBank/DDBJ whole genome shotgun (WGS) entry which is preliminary data.</text>
</comment>
<reference evidence="1 2" key="1">
    <citation type="journal article" date="2018" name="PLoS Genet.">
        <title>Population sequencing reveals clonal diversity and ancestral inbreeding in the grapevine cultivar Chardonnay.</title>
        <authorList>
            <person name="Roach M.J."/>
            <person name="Johnson D.L."/>
            <person name="Bohlmann J."/>
            <person name="van Vuuren H.J."/>
            <person name="Jones S.J."/>
            <person name="Pretorius I.S."/>
            <person name="Schmidt S.A."/>
            <person name="Borneman A.R."/>
        </authorList>
    </citation>
    <scope>NUCLEOTIDE SEQUENCE [LARGE SCALE GENOMIC DNA]</scope>
    <source>
        <strain evidence="2">cv. Chardonnay</strain>
        <tissue evidence="1">Leaf</tissue>
    </source>
</reference>
<evidence type="ECO:0000313" key="2">
    <source>
        <dbReference type="Proteomes" id="UP000288805"/>
    </source>
</evidence>
<dbReference type="PANTHER" id="PTHR11439:SF500">
    <property type="entry name" value="RNA-DIRECTED DNA POLYMERASE"/>
    <property type="match status" value="1"/>
</dbReference>
<protein>
    <submittedName>
        <fullName evidence="1">Retrovirus-related Pol polyprotein from transposon RE1</fullName>
    </submittedName>
</protein>
<dbReference type="EMBL" id="QGNW01000684">
    <property type="protein sequence ID" value="RVW65795.1"/>
    <property type="molecule type" value="Genomic_DNA"/>
</dbReference>
<evidence type="ECO:0000313" key="1">
    <source>
        <dbReference type="EMBL" id="RVW65795.1"/>
    </source>
</evidence>
<dbReference type="AlphaFoldDB" id="A0A438G0X9"/>
<organism evidence="1 2">
    <name type="scientific">Vitis vinifera</name>
    <name type="common">Grape</name>
    <dbReference type="NCBI Taxonomy" id="29760"/>
    <lineage>
        <taxon>Eukaryota</taxon>
        <taxon>Viridiplantae</taxon>
        <taxon>Streptophyta</taxon>
        <taxon>Embryophyta</taxon>
        <taxon>Tracheophyta</taxon>
        <taxon>Spermatophyta</taxon>
        <taxon>Magnoliopsida</taxon>
        <taxon>eudicotyledons</taxon>
        <taxon>Gunneridae</taxon>
        <taxon>Pentapetalae</taxon>
        <taxon>rosids</taxon>
        <taxon>Vitales</taxon>
        <taxon>Vitaceae</taxon>
        <taxon>Viteae</taxon>
        <taxon>Vitis</taxon>
    </lineage>
</organism>
<sequence>MSEGILASMVNCENFAQIRGCIDLLGLVGHSISEKEHIDAIFEGLSTYNDTFILSIESLIDPYTVDDIESLLLAQEARIKKKNKELGPTQPSLANIVVTGQNSKQSTKRTMLEEVLVLPIGEEVVEANLMVNLVGESFVGPSQFQNQQSYVQSQLQGARGQMTTMFATPKVVNDTNWYPDSRASNHVTSDATNLMTKAEYYGLDQVHIGNGMGLSIKHVDWTSKTMLLEGKLKNGLYVFDHTQIHLNQQLQPLLSSSKVPILAPSIQIHLNQQLQPPMFSSKVLIPTPSDIALHILVGSSIPAQVQVSGNTHIMVTRSKNGISKLKVYATTLEPSSVVDALQQEQWKATMTDEFLALIRNRTWSLVSLPNGRKTMDANGYSRSKKIIMRQLTSIKLGIQVRHTTEGLHLSQTKYIKDLLCKAKMQFAKSSSTLMTSGLKLSAYGSDPIENGQLYKSTVGALQYVTITRPEISYCVNRGCQFMQNPLEFHWKIVKRILRYLNGTLDYGLHLRRSSQLNLVGFCDVDWATNPDDRRSTLGYCVFLGGKLGVMVL</sequence>
<proteinExistence type="predicted"/>
<gene>
    <name evidence="1" type="primary">RE1_1857</name>
    <name evidence="1" type="ORF">CK203_007599</name>
</gene>
<name>A0A438G0X9_VITVI</name>
<dbReference type="PANTHER" id="PTHR11439">
    <property type="entry name" value="GAG-POL-RELATED RETROTRANSPOSON"/>
    <property type="match status" value="1"/>
</dbReference>